<dbReference type="PANTHER" id="PTHR46652">
    <property type="entry name" value="LEUCINE-RICH REPEAT AND IQ DOMAIN-CONTAINING PROTEIN 1-RELATED"/>
    <property type="match status" value="1"/>
</dbReference>
<name>A0A6J1R6I5_9HYME</name>
<proteinExistence type="predicted"/>
<dbReference type="Proteomes" id="UP000504618">
    <property type="component" value="Unplaced"/>
</dbReference>
<dbReference type="SMART" id="SM00365">
    <property type="entry name" value="LRR_SD22"/>
    <property type="match status" value="4"/>
</dbReference>
<evidence type="ECO:0000256" key="1">
    <source>
        <dbReference type="ARBA" id="ARBA00022614"/>
    </source>
</evidence>
<dbReference type="AlphaFoldDB" id="A0A6J1R6I5"/>
<keyword evidence="3" id="KW-1185">Reference proteome</keyword>
<evidence type="ECO:0000313" key="3">
    <source>
        <dbReference type="Proteomes" id="UP000504618"/>
    </source>
</evidence>
<sequence>MKPCDHLYRPLVARSYSRSFHIYLAIMVKLTTDIVERKCSQILTSKSLSKTIKKDELWKLTHLHMNDMFISSIGNIAIYRSLKVLYLQNNNISKIKNLHFACNLTHLYLQHNAIMKMENLESLQNLQKLYLGHNNIIVVEGLQNTKKLQELHVENQKIPLGESLCFEPRSAFTLSMCVKVLNISDNKMTSLRNLIGFQELHTLDAKNNLVDNVDDVTTTISTLPSLKDLSLQGNPVTWSYRYKENLIANSVSLANLDGKIVTDICRNFMKKFKMEKHNRRTKNAAKIPLGDDITSSLNLPPAFKRSISRAIFQHPGPHLSITITPGSLSVGSQLQVFPPWKLASGIRSTKDNHITPRPFWGNINKSKETRLSRSHVNNKAIALPLI</sequence>
<evidence type="ECO:0000256" key="2">
    <source>
        <dbReference type="ARBA" id="ARBA00022737"/>
    </source>
</evidence>
<dbReference type="RefSeq" id="XP_024890267.1">
    <property type="nucleotide sequence ID" value="XM_025034499.1"/>
</dbReference>
<organism evidence="3 4">
    <name type="scientific">Temnothorax curvispinosus</name>
    <dbReference type="NCBI Taxonomy" id="300111"/>
    <lineage>
        <taxon>Eukaryota</taxon>
        <taxon>Metazoa</taxon>
        <taxon>Ecdysozoa</taxon>
        <taxon>Arthropoda</taxon>
        <taxon>Hexapoda</taxon>
        <taxon>Insecta</taxon>
        <taxon>Pterygota</taxon>
        <taxon>Neoptera</taxon>
        <taxon>Endopterygota</taxon>
        <taxon>Hymenoptera</taxon>
        <taxon>Apocrita</taxon>
        <taxon>Aculeata</taxon>
        <taxon>Formicoidea</taxon>
        <taxon>Formicidae</taxon>
        <taxon>Myrmicinae</taxon>
        <taxon>Temnothorax</taxon>
    </lineage>
</organism>
<gene>
    <name evidence="4" type="primary">LOC112466423</name>
</gene>
<evidence type="ECO:0000313" key="4">
    <source>
        <dbReference type="RefSeq" id="XP_024890267.1"/>
    </source>
</evidence>
<protein>
    <submittedName>
        <fullName evidence="4">Protein phosphatase 1 regulatory subunit 42-like isoform X2</fullName>
    </submittedName>
</protein>
<dbReference type="SUPFAM" id="SSF52058">
    <property type="entry name" value="L domain-like"/>
    <property type="match status" value="1"/>
</dbReference>
<dbReference type="InterPro" id="IPR025875">
    <property type="entry name" value="Leu-rich_rpt_4"/>
</dbReference>
<dbReference type="Pfam" id="PF12799">
    <property type="entry name" value="LRR_4"/>
    <property type="match status" value="1"/>
</dbReference>
<keyword evidence="1" id="KW-0433">Leucine-rich repeat</keyword>
<keyword evidence="2" id="KW-0677">Repeat</keyword>
<dbReference type="InterPro" id="IPR050836">
    <property type="entry name" value="SDS22/Internalin_LRR"/>
</dbReference>
<dbReference type="CDD" id="cd21340">
    <property type="entry name" value="PPP1R42"/>
    <property type="match status" value="1"/>
</dbReference>
<dbReference type="InterPro" id="IPR001611">
    <property type="entry name" value="Leu-rich_rpt"/>
</dbReference>
<dbReference type="GeneID" id="112466423"/>
<reference evidence="4" key="1">
    <citation type="submission" date="2025-08" db="UniProtKB">
        <authorList>
            <consortium name="RefSeq"/>
        </authorList>
    </citation>
    <scope>IDENTIFICATION</scope>
    <source>
        <tissue evidence="4">Whole body</tissue>
    </source>
</reference>
<accession>A0A6J1R6I5</accession>
<dbReference type="Gene3D" id="3.80.10.10">
    <property type="entry name" value="Ribonuclease Inhibitor"/>
    <property type="match status" value="2"/>
</dbReference>
<dbReference type="InterPro" id="IPR032675">
    <property type="entry name" value="LRR_dom_sf"/>
</dbReference>
<dbReference type="PANTHER" id="PTHR46652:SF3">
    <property type="entry name" value="LEUCINE-RICH REPEAT-CONTAINING PROTEIN 9"/>
    <property type="match status" value="1"/>
</dbReference>
<dbReference type="PROSITE" id="PS51450">
    <property type="entry name" value="LRR"/>
    <property type="match status" value="3"/>
</dbReference>